<dbReference type="InterPro" id="IPR034593">
    <property type="entry name" value="DgoD-like"/>
</dbReference>
<dbReference type="SFLD" id="SFLDS00001">
    <property type="entry name" value="Enolase"/>
    <property type="match status" value="1"/>
</dbReference>
<evidence type="ECO:0000256" key="1">
    <source>
        <dbReference type="ARBA" id="ARBA00001426"/>
    </source>
</evidence>
<comment type="cofactor">
    <cofactor evidence="2">
        <name>Mg(2+)</name>
        <dbReference type="ChEBI" id="CHEBI:18420"/>
    </cofactor>
</comment>
<evidence type="ECO:0000256" key="4">
    <source>
        <dbReference type="ARBA" id="ARBA00009938"/>
    </source>
</evidence>
<dbReference type="Gene3D" id="3.20.20.120">
    <property type="entry name" value="Enolase-like C-terminal domain"/>
    <property type="match status" value="1"/>
</dbReference>
<dbReference type="InterPro" id="IPR036849">
    <property type="entry name" value="Enolase-like_C_sf"/>
</dbReference>
<dbReference type="Pfam" id="PF13378">
    <property type="entry name" value="MR_MLE_C"/>
    <property type="match status" value="1"/>
</dbReference>
<evidence type="ECO:0000259" key="9">
    <source>
        <dbReference type="SMART" id="SM00922"/>
    </source>
</evidence>
<dbReference type="SUPFAM" id="SSF51604">
    <property type="entry name" value="Enolase C-terminal domain-like"/>
    <property type="match status" value="1"/>
</dbReference>
<feature type="domain" description="Mandelate racemase/muconate lactonizing enzyme C-terminal" evidence="9">
    <location>
        <begin position="166"/>
        <end position="260"/>
    </location>
</feature>
<organism evidence="10 11">
    <name type="scientific">Nonomuraea coxensis DSM 45129</name>
    <dbReference type="NCBI Taxonomy" id="1122611"/>
    <lineage>
        <taxon>Bacteria</taxon>
        <taxon>Bacillati</taxon>
        <taxon>Actinomycetota</taxon>
        <taxon>Actinomycetes</taxon>
        <taxon>Streptosporangiales</taxon>
        <taxon>Streptosporangiaceae</taxon>
        <taxon>Nonomuraea</taxon>
    </lineage>
</organism>
<dbReference type="InterPro" id="IPR029017">
    <property type="entry name" value="Enolase-like_N"/>
</dbReference>
<dbReference type="SUPFAM" id="SSF54826">
    <property type="entry name" value="Enolase N-terminal domain-like"/>
    <property type="match status" value="1"/>
</dbReference>
<evidence type="ECO:0000256" key="8">
    <source>
        <dbReference type="ARBA" id="ARBA00023239"/>
    </source>
</evidence>
<dbReference type="InterPro" id="IPR013341">
    <property type="entry name" value="Mandelate_racemase_N_dom"/>
</dbReference>
<proteinExistence type="inferred from homology"/>
<evidence type="ECO:0000313" key="10">
    <source>
        <dbReference type="EMBL" id="QYC39655.1"/>
    </source>
</evidence>
<dbReference type="EMBL" id="CP068985">
    <property type="protein sequence ID" value="QYC39655.1"/>
    <property type="molecule type" value="Genomic_DNA"/>
</dbReference>
<dbReference type="InterPro" id="IPR013342">
    <property type="entry name" value="Mandelate_racemase_C"/>
</dbReference>
<dbReference type="CDD" id="cd03323">
    <property type="entry name" value="D-glucarate_dehydratase"/>
    <property type="match status" value="1"/>
</dbReference>
<name>A0ABX8TW10_9ACTN</name>
<dbReference type="Pfam" id="PF02746">
    <property type="entry name" value="MR_MLE_N"/>
    <property type="match status" value="1"/>
</dbReference>
<dbReference type="InterPro" id="IPR029065">
    <property type="entry name" value="Enolase_C-like"/>
</dbReference>
<dbReference type="InterPro" id="IPR034598">
    <property type="entry name" value="GlucD-like"/>
</dbReference>
<evidence type="ECO:0000256" key="5">
    <source>
        <dbReference type="ARBA" id="ARBA00011973"/>
    </source>
</evidence>
<comment type="catalytic activity">
    <reaction evidence="1">
        <text>D-glucarate = 5-dehydro-4-deoxy-D-glucarate + H2O</text>
        <dbReference type="Rhea" id="RHEA:14573"/>
        <dbReference type="ChEBI" id="CHEBI:15377"/>
        <dbReference type="ChEBI" id="CHEBI:30612"/>
        <dbReference type="ChEBI" id="CHEBI:42819"/>
        <dbReference type="EC" id="4.2.1.40"/>
    </reaction>
</comment>
<evidence type="ECO:0000313" key="11">
    <source>
        <dbReference type="Proteomes" id="UP000824681"/>
    </source>
</evidence>
<keyword evidence="11" id="KW-1185">Reference proteome</keyword>
<dbReference type="Gene3D" id="3.30.390.10">
    <property type="entry name" value="Enolase-like, N-terminal domain"/>
    <property type="match status" value="1"/>
</dbReference>
<accession>A0ABX8TW10</accession>
<dbReference type="SMART" id="SM00922">
    <property type="entry name" value="MR_MLE"/>
    <property type="match status" value="1"/>
</dbReference>
<sequence length="418" mass="44592">MIIREIHVTPVAFRDPPLLNAAGVHEPWALRTIVEVVTDEGLTGLGETYGDLGHLGKVRECAQALVGLDVHAMNAMYARVAATVGDVVTDLHGLTGVATKEKSVDRVFAAFEVACLDIRGKAAGVPVVDLLGGRARDAVEYSAYLFYKWAGHPGDEPDRFGTALDPAGIVEQAALLIKEYGFTSIKLKGGVHPPDEEIAAIKALHEAFPGVPLRLDPNAAWTVATSIRVGRELDGMLQYLEDPTPDISGMAEVAASVPMPLATNMCVVTPGHLPPAIAAGAIGVLLLDHHYWGGLVRSSHVASLCETFGLSLSMHSNSHLGISLAAMTHLAAATPNLTFACDTHTPWQNGQDVIAPGALRFVDGAVPVPTAPGLGVELDRDALARMHEQYERCGIVARDDTTYMQRFDPTFSATRPRW</sequence>
<reference evidence="10 11" key="1">
    <citation type="journal article" date="2021" name="ACS Chem. Biol.">
        <title>Genomic-Led Discovery of a Novel Glycopeptide Antibiotic by Nonomuraea coxensis DSM 45129.</title>
        <authorList>
            <person name="Yushchuk O."/>
            <person name="Vior N.M."/>
            <person name="Andreo-Vidal A."/>
            <person name="Berini F."/>
            <person name="Ruckert C."/>
            <person name="Busche T."/>
            <person name="Binda E."/>
            <person name="Kalinowski J."/>
            <person name="Truman A.W."/>
            <person name="Marinelli F."/>
        </authorList>
    </citation>
    <scope>NUCLEOTIDE SEQUENCE [LARGE SCALE GENOMIC DNA]</scope>
    <source>
        <strain evidence="10 11">DSM 45129</strain>
    </source>
</reference>
<comment type="similarity">
    <text evidence="4">Belongs to the mandelate racemase/muconate lactonizing enzyme family. GlucD subfamily.</text>
</comment>
<comment type="pathway">
    <text evidence="3">Carbohydrate acid metabolism; D-glucarate degradation; 2,5-dioxopentanoate from D-glucarate: step 1/2.</text>
</comment>
<dbReference type="SFLD" id="SFLDG00055">
    <property type="entry name" value="glucarate_dehydratase"/>
    <property type="match status" value="1"/>
</dbReference>
<keyword evidence="6" id="KW-0479">Metal-binding</keyword>
<gene>
    <name evidence="10" type="primary">gudD1</name>
    <name evidence="10" type="ORF">Nocox_10175</name>
</gene>
<dbReference type="PANTHER" id="PTHR48080">
    <property type="entry name" value="D-GALACTONATE DEHYDRATASE-RELATED"/>
    <property type="match status" value="1"/>
</dbReference>
<evidence type="ECO:0000256" key="2">
    <source>
        <dbReference type="ARBA" id="ARBA00001946"/>
    </source>
</evidence>
<keyword evidence="7" id="KW-0460">Magnesium</keyword>
<dbReference type="Proteomes" id="UP000824681">
    <property type="component" value="Chromosome"/>
</dbReference>
<dbReference type="GO" id="GO:0008872">
    <property type="term" value="F:glucarate dehydratase activity"/>
    <property type="evidence" value="ECO:0007669"/>
    <property type="project" value="UniProtKB-EC"/>
</dbReference>
<dbReference type="RefSeq" id="WP_020541719.1">
    <property type="nucleotide sequence ID" value="NZ_CP068985.1"/>
</dbReference>
<dbReference type="PANTHER" id="PTHR48080:SF4">
    <property type="entry name" value="GLUCARATE DEHYDRATASE"/>
    <property type="match status" value="1"/>
</dbReference>
<dbReference type="EC" id="4.2.1.40" evidence="5"/>
<evidence type="ECO:0000256" key="7">
    <source>
        <dbReference type="ARBA" id="ARBA00022842"/>
    </source>
</evidence>
<evidence type="ECO:0000256" key="6">
    <source>
        <dbReference type="ARBA" id="ARBA00022723"/>
    </source>
</evidence>
<protein>
    <recommendedName>
        <fullName evidence="5">glucarate dehydratase</fullName>
        <ecNumber evidence="5">4.2.1.40</ecNumber>
    </recommendedName>
</protein>
<keyword evidence="8 10" id="KW-0456">Lyase</keyword>
<evidence type="ECO:0000256" key="3">
    <source>
        <dbReference type="ARBA" id="ARBA00005183"/>
    </source>
</evidence>